<evidence type="ECO:0000259" key="5">
    <source>
        <dbReference type="Pfam" id="PF01420"/>
    </source>
</evidence>
<dbReference type="Proteomes" id="UP000609064">
    <property type="component" value="Unassembled WGS sequence"/>
</dbReference>
<feature type="domain" description="Type I restriction modification DNA specificity" evidence="5">
    <location>
        <begin position="205"/>
        <end position="382"/>
    </location>
</feature>
<dbReference type="SUPFAM" id="SSF116734">
    <property type="entry name" value="DNA methylase specificity domain"/>
    <property type="match status" value="2"/>
</dbReference>
<proteinExistence type="inferred from homology"/>
<dbReference type="GO" id="GO:0003677">
    <property type="term" value="F:DNA binding"/>
    <property type="evidence" value="ECO:0007669"/>
    <property type="project" value="UniProtKB-KW"/>
</dbReference>
<dbReference type="InterPro" id="IPR044946">
    <property type="entry name" value="Restrct_endonuc_typeI_TRD_sf"/>
</dbReference>
<keyword evidence="3" id="KW-0238">DNA-binding</keyword>
<accession>A0A916YT84</accession>
<dbReference type="Gene3D" id="3.90.220.20">
    <property type="entry name" value="DNA methylase specificity domains"/>
    <property type="match status" value="2"/>
</dbReference>
<evidence type="ECO:0000256" key="2">
    <source>
        <dbReference type="ARBA" id="ARBA00022747"/>
    </source>
</evidence>
<dbReference type="InterPro" id="IPR000055">
    <property type="entry name" value="Restrct_endonuc_typeI_TRD"/>
</dbReference>
<feature type="domain" description="Type I restriction modification DNA specificity" evidence="5">
    <location>
        <begin position="8"/>
        <end position="179"/>
    </location>
</feature>
<reference evidence="6" key="2">
    <citation type="submission" date="2020-09" db="EMBL/GenBank/DDBJ databases">
        <authorList>
            <person name="Sun Q."/>
            <person name="Zhou Y."/>
        </authorList>
    </citation>
    <scope>NUCLEOTIDE SEQUENCE</scope>
    <source>
        <strain evidence="6">CGMCC 1.15958</strain>
    </source>
</reference>
<dbReference type="GO" id="GO:0009307">
    <property type="term" value="P:DNA restriction-modification system"/>
    <property type="evidence" value="ECO:0007669"/>
    <property type="project" value="UniProtKB-KW"/>
</dbReference>
<keyword evidence="2" id="KW-0680">Restriction system</keyword>
<comment type="similarity">
    <text evidence="1">Belongs to the type-I restriction system S methylase family.</text>
</comment>
<reference evidence="6" key="1">
    <citation type="journal article" date="2014" name="Int. J. Syst. Evol. Microbiol.">
        <title>Complete genome sequence of Corynebacterium casei LMG S-19264T (=DSM 44701T), isolated from a smear-ripened cheese.</title>
        <authorList>
            <consortium name="US DOE Joint Genome Institute (JGI-PGF)"/>
            <person name="Walter F."/>
            <person name="Albersmeier A."/>
            <person name="Kalinowski J."/>
            <person name="Ruckert C."/>
        </authorList>
    </citation>
    <scope>NUCLEOTIDE SEQUENCE</scope>
    <source>
        <strain evidence="6">CGMCC 1.15958</strain>
    </source>
</reference>
<dbReference type="PANTHER" id="PTHR30408:SF12">
    <property type="entry name" value="TYPE I RESTRICTION ENZYME MJAVIII SPECIFICITY SUBUNIT"/>
    <property type="match status" value="1"/>
</dbReference>
<feature type="coiled-coil region" evidence="4">
    <location>
        <begin position="164"/>
        <end position="191"/>
    </location>
</feature>
<evidence type="ECO:0000256" key="1">
    <source>
        <dbReference type="ARBA" id="ARBA00010923"/>
    </source>
</evidence>
<keyword evidence="7" id="KW-1185">Reference proteome</keyword>
<sequence>MKKTKNIPNTWEWVTIKDIAITSSGGTPDRNNASYFKGDIPWVKSGELNYNTIVQTDEYITQEALDSSSAKVFTKGSLLIALYGNTVGRMAFLGIDAATNQAIASIKPFRINPKYLYYYLINSKEELLNKREGSAQPNISQKVLNDFSFPLAPIEEQNRIVERIEELFSELDKITAELNEAKTKANLLLRALLNNSFSNVNTYFDIRKLEDLCENITDGSHFSPETTLEGFPYITVKDVKNDRIDFENCKKISEESFLKLKISGCSPKFNDLLFSKDGTVGKVVINDYKSDFVVLSSLAILTPNQNKILPQYLFYYLKSDLFLNQALNSKRGVAIKRIVLRDLKKLKIKIPTNLNTQLDIVTKIEEGFSNINTLIEEIASKIHSNDNLIKKILKDAFQGNLSSRLNTDTSVKILLDEINTEKTEYLVQQHEINKSRPKFKKVESESLVHIIKKNFMSKSFSFHELVDKAITTNSEFEKEFDLLMSENILSKMYDEKSKSIKFRLK</sequence>
<gene>
    <name evidence="6" type="primary">hsdS</name>
    <name evidence="6" type="ORF">GCM10011514_25700</name>
</gene>
<dbReference type="EMBL" id="BMKK01000005">
    <property type="protein sequence ID" value="GGD60622.1"/>
    <property type="molecule type" value="Genomic_DNA"/>
</dbReference>
<dbReference type="RefSeq" id="WP_188766506.1">
    <property type="nucleotide sequence ID" value="NZ_BMKK01000005.1"/>
</dbReference>
<dbReference type="InterPro" id="IPR052021">
    <property type="entry name" value="Type-I_RS_S_subunit"/>
</dbReference>
<dbReference type="Pfam" id="PF01420">
    <property type="entry name" value="Methylase_S"/>
    <property type="match status" value="2"/>
</dbReference>
<dbReference type="PANTHER" id="PTHR30408">
    <property type="entry name" value="TYPE-1 RESTRICTION ENZYME ECOKI SPECIFICITY PROTEIN"/>
    <property type="match status" value="1"/>
</dbReference>
<name>A0A916YT84_9BACT</name>
<dbReference type="AlphaFoldDB" id="A0A916YT84"/>
<keyword evidence="4" id="KW-0175">Coiled coil</keyword>
<evidence type="ECO:0000313" key="7">
    <source>
        <dbReference type="Proteomes" id="UP000609064"/>
    </source>
</evidence>
<dbReference type="CDD" id="cd17515">
    <property type="entry name" value="RMtype1_S_MjaORF132P_Sau1132ORF3780P-TRD1-CR1_like"/>
    <property type="match status" value="1"/>
</dbReference>
<evidence type="ECO:0000256" key="3">
    <source>
        <dbReference type="ARBA" id="ARBA00023125"/>
    </source>
</evidence>
<evidence type="ECO:0000313" key="6">
    <source>
        <dbReference type="EMBL" id="GGD60622.1"/>
    </source>
</evidence>
<evidence type="ECO:0000256" key="4">
    <source>
        <dbReference type="SAM" id="Coils"/>
    </source>
</evidence>
<organism evidence="6 7">
    <name type="scientific">Emticicia aquatilis</name>
    <dbReference type="NCBI Taxonomy" id="1537369"/>
    <lineage>
        <taxon>Bacteria</taxon>
        <taxon>Pseudomonadati</taxon>
        <taxon>Bacteroidota</taxon>
        <taxon>Cytophagia</taxon>
        <taxon>Cytophagales</taxon>
        <taxon>Leadbetterellaceae</taxon>
        <taxon>Emticicia</taxon>
    </lineage>
</organism>
<protein>
    <submittedName>
        <fullName evidence="6">Restriction modification system S chain-like protein</fullName>
    </submittedName>
</protein>
<comment type="caution">
    <text evidence="6">The sequence shown here is derived from an EMBL/GenBank/DDBJ whole genome shotgun (WGS) entry which is preliminary data.</text>
</comment>